<dbReference type="SMART" id="SM00387">
    <property type="entry name" value="HATPase_c"/>
    <property type="match status" value="1"/>
</dbReference>
<dbReference type="Pfam" id="PF08447">
    <property type="entry name" value="PAS_3"/>
    <property type="match status" value="2"/>
</dbReference>
<feature type="domain" description="PAS" evidence="13">
    <location>
        <begin position="271"/>
        <end position="313"/>
    </location>
</feature>
<dbReference type="InterPro" id="IPR000700">
    <property type="entry name" value="PAS-assoc_C"/>
</dbReference>
<evidence type="ECO:0000256" key="8">
    <source>
        <dbReference type="ARBA" id="ARBA00074306"/>
    </source>
</evidence>
<dbReference type="AlphaFoldDB" id="A0A1Z4JSD2"/>
<accession>A0A1Z4JSD2</accession>
<dbReference type="EC" id="2.7.13.3" evidence="3"/>
<dbReference type="InterPro" id="IPR001789">
    <property type="entry name" value="Sig_transdc_resp-reg_receiver"/>
</dbReference>
<keyword evidence="4 9" id="KW-0597">Phosphoprotein</keyword>
<dbReference type="CDD" id="cd00082">
    <property type="entry name" value="HisKA"/>
    <property type="match status" value="1"/>
</dbReference>
<evidence type="ECO:0000259" key="14">
    <source>
        <dbReference type="PROSITE" id="PS50113"/>
    </source>
</evidence>
<dbReference type="InterPro" id="IPR035965">
    <property type="entry name" value="PAS-like_dom_sf"/>
</dbReference>
<feature type="domain" description="PAC" evidence="14">
    <location>
        <begin position="469"/>
        <end position="527"/>
    </location>
</feature>
<evidence type="ECO:0000256" key="1">
    <source>
        <dbReference type="ARBA" id="ARBA00000085"/>
    </source>
</evidence>
<evidence type="ECO:0000256" key="6">
    <source>
        <dbReference type="ARBA" id="ARBA00022777"/>
    </source>
</evidence>
<dbReference type="Gene3D" id="3.30.450.20">
    <property type="entry name" value="PAS domain"/>
    <property type="match status" value="5"/>
</dbReference>
<dbReference type="CDD" id="cd17580">
    <property type="entry name" value="REC_2_DhkD-like"/>
    <property type="match status" value="1"/>
</dbReference>
<dbReference type="GO" id="GO:0000155">
    <property type="term" value="F:phosphorelay sensor kinase activity"/>
    <property type="evidence" value="ECO:0007669"/>
    <property type="project" value="InterPro"/>
</dbReference>
<dbReference type="InterPro" id="IPR001610">
    <property type="entry name" value="PAC"/>
</dbReference>
<geneLocation type="plasmid" evidence="15">
    <name>plasmid2</name>
</geneLocation>
<keyword evidence="7" id="KW-0902">Two-component regulatory system</keyword>
<evidence type="ECO:0000256" key="7">
    <source>
        <dbReference type="ARBA" id="ARBA00023012"/>
    </source>
</evidence>
<dbReference type="PROSITE" id="PS50113">
    <property type="entry name" value="PAC"/>
    <property type="match status" value="4"/>
</dbReference>
<reference evidence="15 16" key="1">
    <citation type="submission" date="2017-06" db="EMBL/GenBank/DDBJ databases">
        <title>Genome sequencing of cyanobaciteial culture collection at National Institute for Environmental Studies (NIES).</title>
        <authorList>
            <person name="Hirose Y."/>
            <person name="Shimura Y."/>
            <person name="Fujisawa T."/>
            <person name="Nakamura Y."/>
            <person name="Kawachi M."/>
        </authorList>
    </citation>
    <scope>NUCLEOTIDE SEQUENCE [LARGE SCALE GENOMIC DNA]</scope>
    <source>
        <strain evidence="15 16">NIES-2135</strain>
        <plasmid evidence="16">Plasmid Plasmid2 dna</plasmid>
    </source>
</reference>
<feature type="domain" description="Response regulatory" evidence="12">
    <location>
        <begin position="955"/>
        <end position="1073"/>
    </location>
</feature>
<dbReference type="SMART" id="SM00448">
    <property type="entry name" value="REC"/>
    <property type="match status" value="1"/>
</dbReference>
<dbReference type="Pfam" id="PF00512">
    <property type="entry name" value="HisKA"/>
    <property type="match status" value="1"/>
</dbReference>
<feature type="domain" description="PAC" evidence="14">
    <location>
        <begin position="604"/>
        <end position="656"/>
    </location>
</feature>
<dbReference type="SUPFAM" id="SSF55785">
    <property type="entry name" value="PYP-like sensor domain (PAS domain)"/>
    <property type="match status" value="5"/>
</dbReference>
<dbReference type="PROSITE" id="PS50110">
    <property type="entry name" value="RESPONSE_REGULATORY"/>
    <property type="match status" value="1"/>
</dbReference>
<evidence type="ECO:0000256" key="5">
    <source>
        <dbReference type="ARBA" id="ARBA00022679"/>
    </source>
</evidence>
<dbReference type="NCBIfam" id="TIGR00229">
    <property type="entry name" value="sensory_box"/>
    <property type="match status" value="4"/>
</dbReference>
<dbReference type="Pfam" id="PF00072">
    <property type="entry name" value="Response_reg"/>
    <property type="match status" value="1"/>
</dbReference>
<evidence type="ECO:0000256" key="4">
    <source>
        <dbReference type="ARBA" id="ARBA00022553"/>
    </source>
</evidence>
<dbReference type="GO" id="GO:0005886">
    <property type="term" value="C:plasma membrane"/>
    <property type="evidence" value="ECO:0007669"/>
    <property type="project" value="TreeGrafter"/>
</dbReference>
<feature type="domain" description="PAS" evidence="13">
    <location>
        <begin position="528"/>
        <end position="600"/>
    </location>
</feature>
<feature type="domain" description="PAC" evidence="14">
    <location>
        <begin position="346"/>
        <end position="398"/>
    </location>
</feature>
<keyword evidence="15" id="KW-0614">Plasmid</keyword>
<dbReference type="SUPFAM" id="SSF55874">
    <property type="entry name" value="ATPase domain of HSP90 chaperone/DNA topoisomerase II/histidine kinase"/>
    <property type="match status" value="1"/>
</dbReference>
<dbReference type="InterPro" id="IPR003661">
    <property type="entry name" value="HisK_dim/P_dom"/>
</dbReference>
<gene>
    <name evidence="15" type="ORF">NIES2135_65520</name>
</gene>
<keyword evidence="5" id="KW-0808">Transferase</keyword>
<keyword evidence="16" id="KW-1185">Reference proteome</keyword>
<dbReference type="SUPFAM" id="SSF47384">
    <property type="entry name" value="Homodimeric domain of signal transducing histidine kinase"/>
    <property type="match status" value="1"/>
</dbReference>
<sequence length="1083" mass="121494">MLNNQTSGHDFSEQHNGQATETGSSALVSGDDRVGMVLQLADGSIQACNTVAEKFLGFTLAQMQGCHYIDCPWQTIRTDGSPFPGDSHPPMVALRTGQPVTGEVMGVYQPNGDLVWLKINAQPLFQQNNTVPWAVVTTFAPLSEIEMCDRFLSQGVPAILWINLPKGECSSANQWFYDYTGLPLGSAEGWGWTVALHPDDRDLVHQGWQRSTQQGQPFEMEYRLRRADGEYRWFLSRSSPVQDSSGRIHHWFGVAVDIHDFKCSQEDLQRREAIFRRLVEISMFGVAIGDFSGKMLYANDALLNLIGYSREELEAGQILWINLTPPEYLHLDLQAGEELRQHRVSTPFEKEYFHKDGHRVPILIGGALIDEPHTEQELIVCFYLDLSELKQTENSLQEALKRLNSHVENTPMAVIEWDANLIVRRWSGAVSQMFGWKAEEVLGTYISDLNLVYEDDTPIITEVSQRILSGTEPQIISQNRNYTKDGSILHCVWYNSTLTDATGQVASVLSLVMDITEQVQAEELLRQSEERFRLAARAVAGMVYDWNVQTGEVYRSEGVYELIGFPPEAVPQNSAWWGEKMHPEDYHQVEQHWAAIVSGQSNHYDVEYRIRHRAGHWVNVWDRGYLIRDRQGQVVRVVGSTTDITARKQIEQQREQLLRREQAAREQAELVSRMKDEFLAAISHELRTPLNPILGWTKMLQTHQFTPEKVSQALATIEHNARLQVQLIEDLLDISRIMQGKLSLNVTPVPLQSIIAAAIETVQLAADAKAIAIQTSLDPDVQPISGDAARLQQVMWNLLSNAIKFTPTGGRVEVGLSWVDADNANENATQPLWVSDDSPSTHDPAPMTQYAQIVVRDTGIGISPDFLPQVFEYFRQEDGATTRRFGGLGLGLAIVKRIVELHGGTIWAENAGMGQGATFTIQLPLRREWGDRAMRKWIDHHSTTLSPAQSLTGLQILVVDDDPDSRNYVAFLLELEQAIVTAVDSAAAALRILSQSQPDILLSDIGMPQIDGYELMQQIRYHLRISEKQLPAIALTAYAGELDHQQALAAGFQQHLTKPIEPEQLVNAIASLVGKQPDPLKPT</sequence>
<dbReference type="InterPro" id="IPR005467">
    <property type="entry name" value="His_kinase_dom"/>
</dbReference>
<dbReference type="Gene3D" id="3.40.50.2300">
    <property type="match status" value="1"/>
</dbReference>
<evidence type="ECO:0000259" key="12">
    <source>
        <dbReference type="PROSITE" id="PS50110"/>
    </source>
</evidence>
<feature type="domain" description="Histidine kinase" evidence="11">
    <location>
        <begin position="681"/>
        <end position="927"/>
    </location>
</feature>
<dbReference type="SUPFAM" id="SSF52172">
    <property type="entry name" value="CheY-like"/>
    <property type="match status" value="1"/>
</dbReference>
<dbReference type="SMART" id="SM00388">
    <property type="entry name" value="HisKA"/>
    <property type="match status" value="1"/>
</dbReference>
<dbReference type="InterPro" id="IPR013767">
    <property type="entry name" value="PAS_fold"/>
</dbReference>
<dbReference type="FunFam" id="3.30.565.10:FF:000010">
    <property type="entry name" value="Sensor histidine kinase RcsC"/>
    <property type="match status" value="1"/>
</dbReference>
<dbReference type="Pfam" id="PF00989">
    <property type="entry name" value="PAS"/>
    <property type="match status" value="1"/>
</dbReference>
<comment type="similarity">
    <text evidence="2">In the N-terminal section; belongs to the phytochrome family.</text>
</comment>
<dbReference type="CDD" id="cd16922">
    <property type="entry name" value="HATPase_EvgS-ArcB-TorS-like"/>
    <property type="match status" value="1"/>
</dbReference>
<feature type="domain" description="PAS" evidence="13">
    <location>
        <begin position="399"/>
        <end position="471"/>
    </location>
</feature>
<evidence type="ECO:0000313" key="16">
    <source>
        <dbReference type="Proteomes" id="UP000217895"/>
    </source>
</evidence>
<dbReference type="InterPro" id="IPR013655">
    <property type="entry name" value="PAS_fold_3"/>
</dbReference>
<dbReference type="SMART" id="SM00091">
    <property type="entry name" value="PAS"/>
    <property type="match status" value="5"/>
</dbReference>
<dbReference type="SMART" id="SM00086">
    <property type="entry name" value="PAC"/>
    <property type="match status" value="4"/>
</dbReference>
<organism evidence="15 16">
    <name type="scientific">Leptolyngbya boryana NIES-2135</name>
    <dbReference type="NCBI Taxonomy" id="1973484"/>
    <lineage>
        <taxon>Bacteria</taxon>
        <taxon>Bacillati</taxon>
        <taxon>Cyanobacteriota</taxon>
        <taxon>Cyanophyceae</taxon>
        <taxon>Leptolyngbyales</taxon>
        <taxon>Leptolyngbyaceae</taxon>
        <taxon>Leptolyngbya group</taxon>
        <taxon>Leptolyngbya</taxon>
    </lineage>
</organism>
<name>A0A1Z4JSD2_LEPBY</name>
<evidence type="ECO:0000259" key="11">
    <source>
        <dbReference type="PROSITE" id="PS50109"/>
    </source>
</evidence>
<proteinExistence type="inferred from homology"/>
<evidence type="ECO:0000313" key="15">
    <source>
        <dbReference type="EMBL" id="BAY59675.1"/>
    </source>
</evidence>
<dbReference type="Pfam" id="PF02518">
    <property type="entry name" value="HATPase_c"/>
    <property type="match status" value="1"/>
</dbReference>
<evidence type="ECO:0000256" key="10">
    <source>
        <dbReference type="SAM" id="MobiDB-lite"/>
    </source>
</evidence>
<feature type="domain" description="PAC" evidence="14">
    <location>
        <begin position="218"/>
        <end position="270"/>
    </location>
</feature>
<dbReference type="CDD" id="cd00130">
    <property type="entry name" value="PAS"/>
    <property type="match status" value="4"/>
</dbReference>
<dbReference type="InterPro" id="IPR011006">
    <property type="entry name" value="CheY-like_superfamily"/>
</dbReference>
<evidence type="ECO:0000256" key="9">
    <source>
        <dbReference type="PROSITE-ProRule" id="PRU00169"/>
    </source>
</evidence>
<evidence type="ECO:0000256" key="2">
    <source>
        <dbReference type="ARBA" id="ARBA00006402"/>
    </source>
</evidence>
<dbReference type="PANTHER" id="PTHR43047:SF72">
    <property type="entry name" value="OSMOSENSING HISTIDINE PROTEIN KINASE SLN1"/>
    <property type="match status" value="1"/>
</dbReference>
<dbReference type="Proteomes" id="UP000217895">
    <property type="component" value="Plasmid Plasmid2 dna"/>
</dbReference>
<dbReference type="GO" id="GO:0006355">
    <property type="term" value="P:regulation of DNA-templated transcription"/>
    <property type="evidence" value="ECO:0007669"/>
    <property type="project" value="InterPro"/>
</dbReference>
<dbReference type="FunFam" id="3.30.450.20:FF:000099">
    <property type="entry name" value="Sensory box sensor histidine kinase"/>
    <property type="match status" value="2"/>
</dbReference>
<dbReference type="PROSITE" id="PS50112">
    <property type="entry name" value="PAS"/>
    <property type="match status" value="3"/>
</dbReference>
<evidence type="ECO:0000256" key="3">
    <source>
        <dbReference type="ARBA" id="ARBA00012438"/>
    </source>
</evidence>
<keyword evidence="6 15" id="KW-0418">Kinase</keyword>
<dbReference type="Gene3D" id="3.30.565.10">
    <property type="entry name" value="Histidine kinase-like ATPase, C-terminal domain"/>
    <property type="match status" value="1"/>
</dbReference>
<dbReference type="InterPro" id="IPR036097">
    <property type="entry name" value="HisK_dim/P_sf"/>
</dbReference>
<comment type="catalytic activity">
    <reaction evidence="1">
        <text>ATP + protein L-histidine = ADP + protein N-phospho-L-histidine.</text>
        <dbReference type="EC" id="2.7.13.3"/>
    </reaction>
</comment>
<dbReference type="InterPro" id="IPR003594">
    <property type="entry name" value="HATPase_dom"/>
</dbReference>
<dbReference type="InterPro" id="IPR000014">
    <property type="entry name" value="PAS"/>
</dbReference>
<dbReference type="InterPro" id="IPR036890">
    <property type="entry name" value="HATPase_C_sf"/>
</dbReference>
<dbReference type="InterPro" id="IPR004358">
    <property type="entry name" value="Sig_transdc_His_kin-like_C"/>
</dbReference>
<dbReference type="Gene3D" id="1.10.287.130">
    <property type="match status" value="1"/>
</dbReference>
<protein>
    <recommendedName>
        <fullName evidence="8">Circadian input-output histidine kinase CikA</fullName>
        <ecNumber evidence="3">2.7.13.3</ecNumber>
    </recommendedName>
</protein>
<evidence type="ECO:0000259" key="13">
    <source>
        <dbReference type="PROSITE" id="PS50112"/>
    </source>
</evidence>
<dbReference type="PRINTS" id="PR00344">
    <property type="entry name" value="BCTRLSENSOR"/>
</dbReference>
<feature type="modified residue" description="4-aspartylphosphate" evidence="9">
    <location>
        <position position="1004"/>
    </location>
</feature>
<feature type="region of interest" description="Disordered" evidence="10">
    <location>
        <begin position="1"/>
        <end position="27"/>
    </location>
</feature>
<dbReference type="EMBL" id="AP018205">
    <property type="protein sequence ID" value="BAY59675.1"/>
    <property type="molecule type" value="Genomic_DNA"/>
</dbReference>
<dbReference type="GO" id="GO:0009927">
    <property type="term" value="F:histidine phosphotransfer kinase activity"/>
    <property type="evidence" value="ECO:0007669"/>
    <property type="project" value="TreeGrafter"/>
</dbReference>
<dbReference type="PROSITE" id="PS50109">
    <property type="entry name" value="HIS_KIN"/>
    <property type="match status" value="1"/>
</dbReference>
<dbReference type="PANTHER" id="PTHR43047">
    <property type="entry name" value="TWO-COMPONENT HISTIDINE PROTEIN KINASE"/>
    <property type="match status" value="1"/>
</dbReference>
<dbReference type="Pfam" id="PF13426">
    <property type="entry name" value="PAS_9"/>
    <property type="match status" value="2"/>
</dbReference>